<keyword evidence="8" id="KW-1185">Reference proteome</keyword>
<keyword evidence="4" id="KW-0067">ATP-binding</keyword>
<dbReference type="Gene3D" id="3.40.50.1440">
    <property type="entry name" value="Tubulin/FtsZ, GTPase domain"/>
    <property type="match status" value="1"/>
</dbReference>
<dbReference type="Pfam" id="PF13809">
    <property type="entry name" value="Tubulin_2"/>
    <property type="match status" value="1"/>
</dbReference>
<dbReference type="InterPro" id="IPR036525">
    <property type="entry name" value="Tubulin/FtsZ_GTPase_sf"/>
</dbReference>
<reference evidence="7 8" key="1">
    <citation type="submission" date="2019-02" db="EMBL/GenBank/DDBJ databases">
        <title>Deep-cultivation of Planctomycetes and their phenomic and genomic characterization uncovers novel biology.</title>
        <authorList>
            <person name="Wiegand S."/>
            <person name="Jogler M."/>
            <person name="Boedeker C."/>
            <person name="Pinto D."/>
            <person name="Vollmers J."/>
            <person name="Rivas-Marin E."/>
            <person name="Kohn T."/>
            <person name="Peeters S.H."/>
            <person name="Heuer A."/>
            <person name="Rast P."/>
            <person name="Oberbeckmann S."/>
            <person name="Bunk B."/>
            <person name="Jeske O."/>
            <person name="Meyerdierks A."/>
            <person name="Storesund J.E."/>
            <person name="Kallscheuer N."/>
            <person name="Luecker S."/>
            <person name="Lage O.M."/>
            <person name="Pohl T."/>
            <person name="Merkel B.J."/>
            <person name="Hornburger P."/>
            <person name="Mueller R.-W."/>
            <person name="Bruemmer F."/>
            <person name="Labrenz M."/>
            <person name="Spormann A.M."/>
            <person name="Op den Camp H."/>
            <person name="Overmann J."/>
            <person name="Amann R."/>
            <person name="Jetten M.S.M."/>
            <person name="Mascher T."/>
            <person name="Medema M.H."/>
            <person name="Devos D.P."/>
            <person name="Kaster A.-K."/>
            <person name="Ovreas L."/>
            <person name="Rohde M."/>
            <person name="Galperin M.Y."/>
            <person name="Jogler C."/>
        </authorList>
    </citation>
    <scope>NUCLEOTIDE SEQUENCE [LARGE SCALE GENOMIC DNA]</scope>
    <source>
        <strain evidence="7 8">Pla175</strain>
    </source>
</reference>
<keyword evidence="2" id="KW-0547">Nucleotide-binding</keyword>
<name>A0A518D996_9BACT</name>
<dbReference type="KEGG" id="pnd:Pla175_14160"/>
<dbReference type="OrthoDB" id="278998at2"/>
<dbReference type="GO" id="GO:0004674">
    <property type="term" value="F:protein serine/threonine kinase activity"/>
    <property type="evidence" value="ECO:0007669"/>
    <property type="project" value="UniProtKB-EC"/>
</dbReference>
<dbReference type="Gene3D" id="1.10.510.10">
    <property type="entry name" value="Transferase(Phosphotransferase) domain 1"/>
    <property type="match status" value="1"/>
</dbReference>
<sequence length="906" mass="95682">MTTALSPIALPEGYALLDRLGSGGYGEVWRATAPGGMEKAVKIVFGHCDGDLAERELKSLDRVRSVRHPFLLTIERYEVVDNRLVIVTELADKSLDKLFQECRGQDKPGIPREQLITLLTDAAEALDCLSERHGLQHLDIKPENLLIVGDHIKVADFGLVKDLAARTINTMVGGMTPLYSSPEVYDDNPSDRSDQYSLAIVYQQMLTGTVPFSGRTPAQLAKQHTMAEPNLGSLGAKDQAVVGRALAKDPCKRYASNREFVRALSDAPGDAGHGLAASQPIDGVQPSYTPQAASDTRAAVAISTTPLPQQGGATNLLPHDGADAPLSAAPGRPQLDFPPADHKVSDAALPPIAAPLASMAQPTLFVAIGGVGAQMLAAVRERWAGQGEAAPPAEWLAFDTDREELMPLTRGESPQIAPEDVLLTPLRRPKDYRHASRDLLPWVSRRWLYHIPRSLQTRGYRPLGRIAAVDNADAVVRALHARLSRLAADGAHAGRPVQVVVLSGMCGGTGGGAALDIAQAARNLAGGLSRGVSVRGVFALTPTANDSLAASNLVSLLTELTHAQASGNVGQACAPGAARHFEAATPPLDEAYVQPVSARGNALERRAALAAIADYLLLRSTIDLSPVLAAAGGNAAGMLRTFNVARPAQIEQAAAVHRQARLQQALLRYWVEEADSMGAAGDPELLACFGRHSRSRFARQFTSRFNPMLAAEDPNSDPQSGATRREYKRAVQHAAERFAQWAELLQPADGEGSAADPALAATARSISAGVIDRLYASRPAGDGALFDFPSLASCHDVPSEAASVAPGTLAAAETGVLGCGHTRYSLLLTPAAERHAPLASELLKLRGTATVAQAEVDAAVLICEGAALAPAQMAACVAQALPDVMEAASRLHARTDITWTDLRTPG</sequence>
<dbReference type="PROSITE" id="PS50011">
    <property type="entry name" value="PROTEIN_KINASE_DOM"/>
    <property type="match status" value="1"/>
</dbReference>
<dbReference type="PANTHER" id="PTHR43289">
    <property type="entry name" value="MITOGEN-ACTIVATED PROTEIN KINASE KINASE KINASE 20-RELATED"/>
    <property type="match status" value="1"/>
</dbReference>
<accession>A0A518D996</accession>
<dbReference type="InterPro" id="IPR008271">
    <property type="entry name" value="Ser/Thr_kinase_AS"/>
</dbReference>
<dbReference type="InterPro" id="IPR025904">
    <property type="entry name" value="Tubulin-like"/>
</dbReference>
<dbReference type="PANTHER" id="PTHR43289:SF34">
    <property type="entry name" value="SERINE_THREONINE-PROTEIN KINASE YBDM-RELATED"/>
    <property type="match status" value="1"/>
</dbReference>
<feature type="compositionally biased region" description="Polar residues" evidence="5">
    <location>
        <begin position="302"/>
        <end position="313"/>
    </location>
</feature>
<evidence type="ECO:0000313" key="8">
    <source>
        <dbReference type="Proteomes" id="UP000317429"/>
    </source>
</evidence>
<dbReference type="Proteomes" id="UP000317429">
    <property type="component" value="Chromosome"/>
</dbReference>
<evidence type="ECO:0000259" key="6">
    <source>
        <dbReference type="PROSITE" id="PS50011"/>
    </source>
</evidence>
<evidence type="ECO:0000256" key="5">
    <source>
        <dbReference type="SAM" id="MobiDB-lite"/>
    </source>
</evidence>
<protein>
    <submittedName>
        <fullName evidence="7">Tubulin-like protein</fullName>
        <ecNumber evidence="7">2.7.11.1</ecNumber>
    </submittedName>
</protein>
<feature type="region of interest" description="Disordered" evidence="5">
    <location>
        <begin position="268"/>
        <end position="339"/>
    </location>
</feature>
<dbReference type="Pfam" id="PF00069">
    <property type="entry name" value="Pkinase"/>
    <property type="match status" value="1"/>
</dbReference>
<evidence type="ECO:0000256" key="2">
    <source>
        <dbReference type="ARBA" id="ARBA00022741"/>
    </source>
</evidence>
<dbReference type="PROSITE" id="PS00108">
    <property type="entry name" value="PROTEIN_KINASE_ST"/>
    <property type="match status" value="1"/>
</dbReference>
<organism evidence="7 8">
    <name type="scientific">Pirellulimonas nuda</name>
    <dbReference type="NCBI Taxonomy" id="2528009"/>
    <lineage>
        <taxon>Bacteria</taxon>
        <taxon>Pseudomonadati</taxon>
        <taxon>Planctomycetota</taxon>
        <taxon>Planctomycetia</taxon>
        <taxon>Pirellulales</taxon>
        <taxon>Lacipirellulaceae</taxon>
        <taxon>Pirellulimonas</taxon>
    </lineage>
</organism>
<evidence type="ECO:0000256" key="4">
    <source>
        <dbReference type="ARBA" id="ARBA00022840"/>
    </source>
</evidence>
<proteinExistence type="predicted"/>
<keyword evidence="3" id="KW-0418">Kinase</keyword>
<dbReference type="SUPFAM" id="SSF52490">
    <property type="entry name" value="Tubulin nucleotide-binding domain-like"/>
    <property type="match status" value="1"/>
</dbReference>
<dbReference type="InterPro" id="IPR011009">
    <property type="entry name" value="Kinase-like_dom_sf"/>
</dbReference>
<dbReference type="AlphaFoldDB" id="A0A518D996"/>
<dbReference type="RefSeq" id="WP_145282546.1">
    <property type="nucleotide sequence ID" value="NZ_CP036291.1"/>
</dbReference>
<evidence type="ECO:0000256" key="3">
    <source>
        <dbReference type="ARBA" id="ARBA00022777"/>
    </source>
</evidence>
<gene>
    <name evidence="7" type="ORF">Pla175_14160</name>
</gene>
<dbReference type="InterPro" id="IPR000719">
    <property type="entry name" value="Prot_kinase_dom"/>
</dbReference>
<dbReference type="GO" id="GO:0005524">
    <property type="term" value="F:ATP binding"/>
    <property type="evidence" value="ECO:0007669"/>
    <property type="project" value="UniProtKB-KW"/>
</dbReference>
<dbReference type="CDD" id="cd14014">
    <property type="entry name" value="STKc_PknB_like"/>
    <property type="match status" value="1"/>
</dbReference>
<dbReference type="EC" id="2.7.11.1" evidence="7"/>
<evidence type="ECO:0000256" key="1">
    <source>
        <dbReference type="ARBA" id="ARBA00022679"/>
    </source>
</evidence>
<dbReference type="SUPFAM" id="SSF56112">
    <property type="entry name" value="Protein kinase-like (PK-like)"/>
    <property type="match status" value="1"/>
</dbReference>
<keyword evidence="1 7" id="KW-0808">Transferase</keyword>
<dbReference type="SMART" id="SM00220">
    <property type="entry name" value="S_TKc"/>
    <property type="match status" value="1"/>
</dbReference>
<dbReference type="EMBL" id="CP036291">
    <property type="protein sequence ID" value="QDU88046.1"/>
    <property type="molecule type" value="Genomic_DNA"/>
</dbReference>
<feature type="domain" description="Protein kinase" evidence="6">
    <location>
        <begin position="14"/>
        <end position="276"/>
    </location>
</feature>
<evidence type="ECO:0000313" key="7">
    <source>
        <dbReference type="EMBL" id="QDU88046.1"/>
    </source>
</evidence>